<name>F8GUL6_CUPNN</name>
<dbReference type="GO" id="GO:0003700">
    <property type="term" value="F:DNA-binding transcription factor activity"/>
    <property type="evidence" value="ECO:0007669"/>
    <property type="project" value="InterPro"/>
</dbReference>
<dbReference type="Pfam" id="PF00126">
    <property type="entry name" value="HTH_1"/>
    <property type="match status" value="1"/>
</dbReference>
<keyword evidence="4" id="KW-0804">Transcription</keyword>
<dbReference type="SUPFAM" id="SSF46785">
    <property type="entry name" value="Winged helix' DNA-binding domain"/>
    <property type="match status" value="1"/>
</dbReference>
<proteinExistence type="inferred from homology"/>
<protein>
    <submittedName>
        <fullName evidence="6">Transcriptional regulator LysR family</fullName>
    </submittedName>
</protein>
<evidence type="ECO:0000313" key="7">
    <source>
        <dbReference type="Proteomes" id="UP000006798"/>
    </source>
</evidence>
<dbReference type="InterPro" id="IPR036388">
    <property type="entry name" value="WH-like_DNA-bd_sf"/>
</dbReference>
<dbReference type="CDD" id="cd08421">
    <property type="entry name" value="PBP2_LTTR_like_1"/>
    <property type="match status" value="1"/>
</dbReference>
<dbReference type="Pfam" id="PF03466">
    <property type="entry name" value="LysR_substrate"/>
    <property type="match status" value="1"/>
</dbReference>
<dbReference type="AlphaFoldDB" id="F8GUL6"/>
<keyword evidence="6" id="KW-0614">Plasmid</keyword>
<dbReference type="Gene3D" id="3.40.190.290">
    <property type="match status" value="1"/>
</dbReference>
<keyword evidence="2" id="KW-0805">Transcription regulation</keyword>
<evidence type="ECO:0000256" key="1">
    <source>
        <dbReference type="ARBA" id="ARBA00009437"/>
    </source>
</evidence>
<feature type="domain" description="HTH lysR-type" evidence="5">
    <location>
        <begin position="1"/>
        <end position="32"/>
    </location>
</feature>
<dbReference type="InterPro" id="IPR050950">
    <property type="entry name" value="HTH-type_LysR_regulators"/>
</dbReference>
<dbReference type="Proteomes" id="UP000006798">
    <property type="component" value="Plasmid pBB1"/>
</dbReference>
<organism evidence="6 7">
    <name type="scientific">Cupriavidus necator (strain ATCC 43291 / DSM 13513 / CCUG 52238 / LMG 8453 / N-1)</name>
    <name type="common">Ralstonia eutropha</name>
    <dbReference type="NCBI Taxonomy" id="1042878"/>
    <lineage>
        <taxon>Bacteria</taxon>
        <taxon>Pseudomonadati</taxon>
        <taxon>Pseudomonadota</taxon>
        <taxon>Betaproteobacteria</taxon>
        <taxon>Burkholderiales</taxon>
        <taxon>Burkholderiaceae</taxon>
        <taxon>Cupriavidus</taxon>
    </lineage>
</organism>
<evidence type="ECO:0000256" key="4">
    <source>
        <dbReference type="ARBA" id="ARBA00023163"/>
    </source>
</evidence>
<reference evidence="6 7" key="1">
    <citation type="journal article" date="2011" name="J. Bacteriol.">
        <title>Complete genome sequence of the type strain Cupriavidus necator N-1.</title>
        <authorList>
            <person name="Poehlein A."/>
            <person name="Kusian B."/>
            <person name="Friedrich B."/>
            <person name="Daniel R."/>
            <person name="Bowien B."/>
        </authorList>
    </citation>
    <scope>NUCLEOTIDE SEQUENCE [LARGE SCALE GENOMIC DNA]</scope>
    <source>
        <strain evidence="7">ATCC 43291 / DSM 13513 / CCUG 52238 / LMG 8453 / N-1</strain>
        <plasmid evidence="6 7">pBB1</plasmid>
    </source>
</reference>
<dbReference type="SUPFAM" id="SSF53850">
    <property type="entry name" value="Periplasmic binding protein-like II"/>
    <property type="match status" value="1"/>
</dbReference>
<comment type="similarity">
    <text evidence="1">Belongs to the LysR transcriptional regulatory family.</text>
</comment>
<evidence type="ECO:0000256" key="2">
    <source>
        <dbReference type="ARBA" id="ARBA00023015"/>
    </source>
</evidence>
<evidence type="ECO:0000256" key="3">
    <source>
        <dbReference type="ARBA" id="ARBA00023125"/>
    </source>
</evidence>
<dbReference type="KEGG" id="cnc:CNE_BB1p10120"/>
<accession>F8GUL6</accession>
<sequence length="268" mass="29397">MAASAVSKRISDLEDALSARLLDRHSGGVRPTAAGLELVEYAKGVVDLLQRLRADMSLYSEGTKGDVRVFANSTSIVGFLDKDLPGFLLRYPQVEVRLEEWSSPYIVRSLKEGLADVGLFWADTPHAGLETEPYRSARLVVVVPADHPLAESLGVHFSETLEFAHVAFHEGSMIHRLTVQAAESFQRTIRTRLQVTSFDAMRTMVSAGVGLGIMTDVTVSAKPSLKELRVVPLLDEWAALDMRIGYRDRAALPRAAQQFVEHLLGNGG</sequence>
<dbReference type="PANTHER" id="PTHR30419">
    <property type="entry name" value="HTH-TYPE TRANSCRIPTIONAL REGULATOR YBHD"/>
    <property type="match status" value="1"/>
</dbReference>
<dbReference type="Gene3D" id="1.10.10.10">
    <property type="entry name" value="Winged helix-like DNA-binding domain superfamily/Winged helix DNA-binding domain"/>
    <property type="match status" value="1"/>
</dbReference>
<dbReference type="InterPro" id="IPR000847">
    <property type="entry name" value="LysR_HTH_N"/>
</dbReference>
<evidence type="ECO:0000259" key="5">
    <source>
        <dbReference type="PROSITE" id="PS50931"/>
    </source>
</evidence>
<dbReference type="EMBL" id="CP002879">
    <property type="protein sequence ID" value="AEI82420.1"/>
    <property type="molecule type" value="Genomic_DNA"/>
</dbReference>
<dbReference type="PANTHER" id="PTHR30419:SF2">
    <property type="entry name" value="LYSR FAMILY TRANSCRIPTIONAL REGULATOR"/>
    <property type="match status" value="1"/>
</dbReference>
<gene>
    <name evidence="6" type="ordered locus">CNE_BB1p10120</name>
</gene>
<dbReference type="InterPro" id="IPR005119">
    <property type="entry name" value="LysR_subst-bd"/>
</dbReference>
<evidence type="ECO:0000313" key="6">
    <source>
        <dbReference type="EMBL" id="AEI82420.1"/>
    </source>
</evidence>
<dbReference type="GO" id="GO:0003677">
    <property type="term" value="F:DNA binding"/>
    <property type="evidence" value="ECO:0007669"/>
    <property type="project" value="UniProtKB-KW"/>
</dbReference>
<dbReference type="InterPro" id="IPR036390">
    <property type="entry name" value="WH_DNA-bd_sf"/>
</dbReference>
<geneLocation type="plasmid" evidence="6 7">
    <name>pBB1</name>
</geneLocation>
<dbReference type="GO" id="GO:0005829">
    <property type="term" value="C:cytosol"/>
    <property type="evidence" value="ECO:0007669"/>
    <property type="project" value="TreeGrafter"/>
</dbReference>
<dbReference type="PROSITE" id="PS50931">
    <property type="entry name" value="HTH_LYSR"/>
    <property type="match status" value="1"/>
</dbReference>
<keyword evidence="3" id="KW-0238">DNA-binding</keyword>
<dbReference type="HOGENOM" id="CLU_039613_6_0_4"/>